<feature type="domain" description="RNA polymerase sigma-70 region 4" evidence="7">
    <location>
        <begin position="101"/>
        <end position="149"/>
    </location>
</feature>
<keyword evidence="9" id="KW-1185">Reference proteome</keyword>
<accession>A0A7I8DPS9</accession>
<gene>
    <name evidence="8" type="ORF">bsdcttw_27180</name>
</gene>
<dbReference type="InterPro" id="IPR014284">
    <property type="entry name" value="RNA_pol_sigma-70_dom"/>
</dbReference>
<evidence type="ECO:0000256" key="3">
    <source>
        <dbReference type="ARBA" id="ARBA00023082"/>
    </source>
</evidence>
<dbReference type="GO" id="GO:0000428">
    <property type="term" value="C:DNA-directed RNA polymerase complex"/>
    <property type="evidence" value="ECO:0007669"/>
    <property type="project" value="UniProtKB-KW"/>
</dbReference>
<dbReference type="EMBL" id="AP023368">
    <property type="protein sequence ID" value="BCJ99677.1"/>
    <property type="molecule type" value="Genomic_DNA"/>
</dbReference>
<dbReference type="Proteomes" id="UP000515703">
    <property type="component" value="Chromosome"/>
</dbReference>
<reference evidence="8 9" key="1">
    <citation type="submission" date="2020-08" db="EMBL/GenBank/DDBJ databases">
        <title>Draft genome sequencing of an Anaerocolumna strain isolated from anoxic soil subjected to BSD treatment.</title>
        <authorList>
            <person name="Uek A."/>
            <person name="Tonouchi A."/>
        </authorList>
    </citation>
    <scope>NUCLEOTIDE SEQUENCE [LARGE SCALE GENOMIC DNA]</scope>
    <source>
        <strain evidence="8 9">CTTW</strain>
    </source>
</reference>
<keyword evidence="8" id="KW-0240">DNA-directed RNA polymerase</keyword>
<keyword evidence="3" id="KW-0731">Sigma factor</keyword>
<organism evidence="8 9">
    <name type="scientific">Anaerocolumna chitinilytica</name>
    <dbReference type="NCBI Taxonomy" id="1727145"/>
    <lineage>
        <taxon>Bacteria</taxon>
        <taxon>Bacillati</taxon>
        <taxon>Bacillota</taxon>
        <taxon>Clostridia</taxon>
        <taxon>Lachnospirales</taxon>
        <taxon>Lachnospiraceae</taxon>
        <taxon>Anaerocolumna</taxon>
    </lineage>
</organism>
<keyword evidence="2" id="KW-0805">Transcription regulation</keyword>
<name>A0A7I8DPS9_9FIRM</name>
<dbReference type="InterPro" id="IPR036388">
    <property type="entry name" value="WH-like_DNA-bd_sf"/>
</dbReference>
<dbReference type="GO" id="GO:0016987">
    <property type="term" value="F:sigma factor activity"/>
    <property type="evidence" value="ECO:0007669"/>
    <property type="project" value="UniProtKB-KW"/>
</dbReference>
<evidence type="ECO:0000256" key="5">
    <source>
        <dbReference type="ARBA" id="ARBA00023163"/>
    </source>
</evidence>
<proteinExistence type="inferred from homology"/>
<evidence type="ECO:0000313" key="9">
    <source>
        <dbReference type="Proteomes" id="UP000515703"/>
    </source>
</evidence>
<dbReference type="NCBIfam" id="TIGR02937">
    <property type="entry name" value="sigma70-ECF"/>
    <property type="match status" value="1"/>
</dbReference>
<dbReference type="PANTHER" id="PTHR43133:SF51">
    <property type="entry name" value="RNA POLYMERASE SIGMA FACTOR"/>
    <property type="match status" value="1"/>
</dbReference>
<dbReference type="PANTHER" id="PTHR43133">
    <property type="entry name" value="RNA POLYMERASE ECF-TYPE SIGMA FACTO"/>
    <property type="match status" value="1"/>
</dbReference>
<comment type="similarity">
    <text evidence="1">Belongs to the sigma-70 factor family. ECF subfamily.</text>
</comment>
<keyword evidence="4" id="KW-0238">DNA-binding</keyword>
<evidence type="ECO:0000256" key="2">
    <source>
        <dbReference type="ARBA" id="ARBA00023015"/>
    </source>
</evidence>
<dbReference type="Gene3D" id="1.10.1740.10">
    <property type="match status" value="1"/>
</dbReference>
<dbReference type="Pfam" id="PF04542">
    <property type="entry name" value="Sigma70_r2"/>
    <property type="match status" value="1"/>
</dbReference>
<evidence type="ECO:0000259" key="6">
    <source>
        <dbReference type="Pfam" id="PF04542"/>
    </source>
</evidence>
<dbReference type="InterPro" id="IPR039425">
    <property type="entry name" value="RNA_pol_sigma-70-like"/>
</dbReference>
<evidence type="ECO:0000259" key="7">
    <source>
        <dbReference type="Pfam" id="PF04545"/>
    </source>
</evidence>
<keyword evidence="5" id="KW-0804">Transcription</keyword>
<dbReference type="InterPro" id="IPR013325">
    <property type="entry name" value="RNA_pol_sigma_r2"/>
</dbReference>
<dbReference type="GO" id="GO:0006352">
    <property type="term" value="P:DNA-templated transcription initiation"/>
    <property type="evidence" value="ECO:0007669"/>
    <property type="project" value="InterPro"/>
</dbReference>
<dbReference type="SUPFAM" id="SSF88946">
    <property type="entry name" value="Sigma2 domain of RNA polymerase sigma factors"/>
    <property type="match status" value="1"/>
</dbReference>
<feature type="domain" description="RNA polymerase sigma-70 region 2" evidence="6">
    <location>
        <begin position="15"/>
        <end position="78"/>
    </location>
</feature>
<dbReference type="InterPro" id="IPR007627">
    <property type="entry name" value="RNA_pol_sigma70_r2"/>
</dbReference>
<dbReference type="InterPro" id="IPR013324">
    <property type="entry name" value="RNA_pol_sigma_r3/r4-like"/>
</dbReference>
<evidence type="ECO:0000256" key="4">
    <source>
        <dbReference type="ARBA" id="ARBA00023125"/>
    </source>
</evidence>
<dbReference type="GO" id="GO:0003677">
    <property type="term" value="F:DNA binding"/>
    <property type="evidence" value="ECO:0007669"/>
    <property type="project" value="UniProtKB-KW"/>
</dbReference>
<sequence length="155" mass="18120">MKLPEDKFIAEFDQIKGSLYRIAFVYLNNEAASLDAVDEAVYLAYKNLKKLRQPEYFKTWITRILINVCKKELRRTKRLELYDDIAEQLCEDYDSLPLKDAIASLPQELQDIINLRFFNDYTLAETAQILKIPQGTVATRQRKALSLLRLELEAE</sequence>
<protein>
    <submittedName>
        <fullName evidence="8">DNA-directed RNA polymerase sigma-70 factor</fullName>
    </submittedName>
</protein>
<dbReference type="InterPro" id="IPR007630">
    <property type="entry name" value="RNA_pol_sigma70_r4"/>
</dbReference>
<reference evidence="8 9" key="2">
    <citation type="submission" date="2020-08" db="EMBL/GenBank/DDBJ databases">
        <authorList>
            <person name="Ueki A."/>
            <person name="Tonouchi A."/>
        </authorList>
    </citation>
    <scope>NUCLEOTIDE SEQUENCE [LARGE SCALE GENOMIC DNA]</scope>
    <source>
        <strain evidence="8 9">CTTW</strain>
    </source>
</reference>
<dbReference type="Pfam" id="PF04545">
    <property type="entry name" value="Sigma70_r4"/>
    <property type="match status" value="1"/>
</dbReference>
<dbReference type="AlphaFoldDB" id="A0A7I8DPS9"/>
<dbReference type="CDD" id="cd06171">
    <property type="entry name" value="Sigma70_r4"/>
    <property type="match status" value="1"/>
</dbReference>
<dbReference type="Gene3D" id="1.10.10.10">
    <property type="entry name" value="Winged helix-like DNA-binding domain superfamily/Winged helix DNA-binding domain"/>
    <property type="match status" value="1"/>
</dbReference>
<evidence type="ECO:0000256" key="1">
    <source>
        <dbReference type="ARBA" id="ARBA00010641"/>
    </source>
</evidence>
<dbReference type="KEGG" id="acht:bsdcttw_27180"/>
<dbReference type="SUPFAM" id="SSF88659">
    <property type="entry name" value="Sigma3 and sigma4 domains of RNA polymerase sigma factors"/>
    <property type="match status" value="1"/>
</dbReference>
<dbReference type="RefSeq" id="WP_185255423.1">
    <property type="nucleotide sequence ID" value="NZ_AP023368.1"/>
</dbReference>
<evidence type="ECO:0000313" key="8">
    <source>
        <dbReference type="EMBL" id="BCJ99677.1"/>
    </source>
</evidence>